<keyword evidence="1" id="KW-0812">Transmembrane</keyword>
<evidence type="ECO:0000313" key="2">
    <source>
        <dbReference type="EMBL" id="MBB4077395.1"/>
    </source>
</evidence>
<sequence>MNSAKRGQSVLFCVFLRQSSLLRIFRAIVVFFGLFTGVNVYARSSAIFHSPTDNFSRRYSEKQ</sequence>
<keyword evidence="1" id="KW-0472">Membrane</keyword>
<dbReference type="EMBL" id="JACIFE010000077">
    <property type="protein sequence ID" value="MBB4077395.1"/>
    <property type="molecule type" value="Genomic_DNA"/>
</dbReference>
<dbReference type="AlphaFoldDB" id="A0A840E0Z3"/>
<proteinExistence type="predicted"/>
<evidence type="ECO:0000313" key="3">
    <source>
        <dbReference type="Proteomes" id="UP000585970"/>
    </source>
</evidence>
<gene>
    <name evidence="2" type="ORF">GGR08_001726</name>
</gene>
<reference evidence="2 3" key="1">
    <citation type="submission" date="2020-08" db="EMBL/GenBank/DDBJ databases">
        <title>Genomic Encyclopedia of Type Strains, Phase IV (KMG-IV): sequencing the most valuable type-strain genomes for metagenomic binning, comparative biology and taxonomic classification.</title>
        <authorList>
            <person name="Goeker M."/>
        </authorList>
    </citation>
    <scope>NUCLEOTIDE SEQUENCE [LARGE SCALE GENOMIC DNA]</scope>
    <source>
        <strain evidence="2 3">DSM 100694</strain>
    </source>
</reference>
<name>A0A840E0Z3_9HYPH</name>
<keyword evidence="3" id="KW-1185">Reference proteome</keyword>
<feature type="transmembrane region" description="Helical" evidence="1">
    <location>
        <begin position="21"/>
        <end position="42"/>
    </location>
</feature>
<organism evidence="2 3">
    <name type="scientific">Bartonella fuyuanensis</name>
    <dbReference type="NCBI Taxonomy" id="1460968"/>
    <lineage>
        <taxon>Bacteria</taxon>
        <taxon>Pseudomonadati</taxon>
        <taxon>Pseudomonadota</taxon>
        <taxon>Alphaproteobacteria</taxon>
        <taxon>Hyphomicrobiales</taxon>
        <taxon>Bartonellaceae</taxon>
        <taxon>Bartonella</taxon>
    </lineage>
</organism>
<keyword evidence="1" id="KW-1133">Transmembrane helix</keyword>
<comment type="caution">
    <text evidence="2">The sequence shown here is derived from an EMBL/GenBank/DDBJ whole genome shotgun (WGS) entry which is preliminary data.</text>
</comment>
<protein>
    <submittedName>
        <fullName evidence="2">Phage shock protein PspC (Stress-responsive transcriptional regulator)</fullName>
    </submittedName>
</protein>
<dbReference type="Proteomes" id="UP000585970">
    <property type="component" value="Unassembled WGS sequence"/>
</dbReference>
<accession>A0A840E0Z3</accession>
<evidence type="ECO:0000256" key="1">
    <source>
        <dbReference type="SAM" id="Phobius"/>
    </source>
</evidence>